<dbReference type="AlphaFoldDB" id="A0AAX3YLP4"/>
<protein>
    <recommendedName>
        <fullName evidence="5">ATP-binding protein</fullName>
    </recommendedName>
</protein>
<dbReference type="EMBL" id="CP130953">
    <property type="protein sequence ID" value="WLF49013.1"/>
    <property type="molecule type" value="Genomic_DNA"/>
</dbReference>
<dbReference type="RefSeq" id="WP_269591395.1">
    <property type="nucleotide sequence ID" value="NZ_CP130953.1"/>
</dbReference>
<reference evidence="2" key="2">
    <citation type="submission" date="2023-07" db="EMBL/GenBank/DDBJ databases">
        <title>Genomic analysis of Rhodococcus opacus VOC-14 with glycol ethers degradation activity.</title>
        <authorList>
            <person name="Narkevich D.A."/>
            <person name="Hlushen A.M."/>
            <person name="Akhremchuk A.E."/>
            <person name="Sikolenko M.A."/>
            <person name="Valentovich L.N."/>
        </authorList>
    </citation>
    <scope>NUCLEOTIDE SEQUENCE</scope>
    <source>
        <strain evidence="2">VOC-14</strain>
    </source>
</reference>
<dbReference type="Gene3D" id="3.40.50.300">
    <property type="entry name" value="P-loop containing nucleotide triphosphate hydrolases"/>
    <property type="match status" value="1"/>
</dbReference>
<name>A0AAX3YLP4_RHOOP</name>
<evidence type="ECO:0000313" key="1">
    <source>
        <dbReference type="EMBL" id="MCZ4585346.1"/>
    </source>
</evidence>
<reference evidence="1" key="1">
    <citation type="submission" date="2022-12" db="EMBL/GenBank/DDBJ databases">
        <authorList>
            <person name="Krivoruchko A.V."/>
            <person name="Elkin A."/>
        </authorList>
    </citation>
    <scope>NUCLEOTIDE SEQUENCE</scope>
    <source>
        <strain evidence="1">IEGM 249</strain>
    </source>
</reference>
<dbReference type="EMBL" id="JAPWIS010000008">
    <property type="protein sequence ID" value="MCZ4585346.1"/>
    <property type="molecule type" value="Genomic_DNA"/>
</dbReference>
<sequence>MGREKEVKRLHRHWASMDTHASVEGSNGVGKTSLVSVAAYRAMRESMSQTGNVIIPITDVFQLSSDLDTFEYQVHLAIANTIIQHETTLRNCGHSVPNINEIRTWLNAPSVKGGGLTGGGFGATRTVNVNTSSGFKDSGFREHVRYWLSEIFPSSSSGSFVGIIDNLELAETSREARRRLEALRDTVLSIPGVRWVLCGANGIVHSSVGSQRLIGRIAEPIRVAPIDDDDVKLVVQKRIERFRKSEGAIAPVDPDGFDHLYKVAGRNLRNSFKHAQDFSMWLADEEAAGDAVSNRQHLEVWLALQAEKYQSDISSVKPRAWALFDALVARGGTCTPGDHNAFGFNSPEAMRNPVKLLEDANLVHSIIDESDQRRRTTEVTSNGWLVSYKRSGFSLTNGPNPTT</sequence>
<gene>
    <name evidence="1" type="ORF">O4328_16820</name>
    <name evidence="2" type="ORF">Q5707_08515</name>
</gene>
<keyword evidence="3" id="KW-1185">Reference proteome</keyword>
<dbReference type="SUPFAM" id="SSF52540">
    <property type="entry name" value="P-loop containing nucleoside triphosphate hydrolases"/>
    <property type="match status" value="1"/>
</dbReference>
<accession>A0AAX3YLP4</accession>
<dbReference type="Proteomes" id="UP001231166">
    <property type="component" value="Chromosome"/>
</dbReference>
<evidence type="ECO:0000313" key="4">
    <source>
        <dbReference type="Proteomes" id="UP001231166"/>
    </source>
</evidence>
<dbReference type="Proteomes" id="UP001066327">
    <property type="component" value="Unassembled WGS sequence"/>
</dbReference>
<proteinExistence type="predicted"/>
<evidence type="ECO:0000313" key="3">
    <source>
        <dbReference type="Proteomes" id="UP001066327"/>
    </source>
</evidence>
<evidence type="ECO:0000313" key="2">
    <source>
        <dbReference type="EMBL" id="WLF49013.1"/>
    </source>
</evidence>
<dbReference type="InterPro" id="IPR027417">
    <property type="entry name" value="P-loop_NTPase"/>
</dbReference>
<organism evidence="2 4">
    <name type="scientific">Rhodococcus opacus</name>
    <name type="common">Nocardia opaca</name>
    <dbReference type="NCBI Taxonomy" id="37919"/>
    <lineage>
        <taxon>Bacteria</taxon>
        <taxon>Bacillati</taxon>
        <taxon>Actinomycetota</taxon>
        <taxon>Actinomycetes</taxon>
        <taxon>Mycobacteriales</taxon>
        <taxon>Nocardiaceae</taxon>
        <taxon>Rhodococcus</taxon>
    </lineage>
</organism>
<evidence type="ECO:0008006" key="5">
    <source>
        <dbReference type="Google" id="ProtNLM"/>
    </source>
</evidence>